<feature type="domain" description="Response regulatory" evidence="11">
    <location>
        <begin position="422"/>
        <end position="538"/>
    </location>
</feature>
<dbReference type="EMBL" id="AP021875">
    <property type="protein sequence ID" value="BBO75624.1"/>
    <property type="molecule type" value="Genomic_DNA"/>
</dbReference>
<dbReference type="PANTHER" id="PTHR43065:SF42">
    <property type="entry name" value="TWO-COMPONENT SENSOR PPRA"/>
    <property type="match status" value="1"/>
</dbReference>
<keyword evidence="4" id="KW-0808">Transferase</keyword>
<dbReference type="InterPro" id="IPR003661">
    <property type="entry name" value="HisK_dim/P_dom"/>
</dbReference>
<dbReference type="OrthoDB" id="9806821at2"/>
<name>A0A5K7ZAY8_9BACT</name>
<dbReference type="InterPro" id="IPR000014">
    <property type="entry name" value="PAS"/>
</dbReference>
<dbReference type="InterPro" id="IPR005467">
    <property type="entry name" value="His_kinase_dom"/>
</dbReference>
<dbReference type="InterPro" id="IPR000700">
    <property type="entry name" value="PAS-assoc_C"/>
</dbReference>
<evidence type="ECO:0000256" key="7">
    <source>
        <dbReference type="ARBA" id="ARBA00022840"/>
    </source>
</evidence>
<keyword evidence="7" id="KW-0067">ATP-binding</keyword>
<organism evidence="14 15">
    <name type="scientific">Desulfosarcina widdelii</name>
    <dbReference type="NCBI Taxonomy" id="947919"/>
    <lineage>
        <taxon>Bacteria</taxon>
        <taxon>Pseudomonadati</taxon>
        <taxon>Thermodesulfobacteriota</taxon>
        <taxon>Desulfobacteria</taxon>
        <taxon>Desulfobacterales</taxon>
        <taxon>Desulfosarcinaceae</taxon>
        <taxon>Desulfosarcina</taxon>
    </lineage>
</organism>
<dbReference type="SMART" id="SM00388">
    <property type="entry name" value="HisKA"/>
    <property type="match status" value="1"/>
</dbReference>
<evidence type="ECO:0000259" key="13">
    <source>
        <dbReference type="PROSITE" id="PS50113"/>
    </source>
</evidence>
<dbReference type="InterPro" id="IPR001789">
    <property type="entry name" value="Sig_transdc_resp-reg_receiver"/>
</dbReference>
<dbReference type="PRINTS" id="PR00344">
    <property type="entry name" value="BCTRLSENSOR"/>
</dbReference>
<dbReference type="InterPro" id="IPR003594">
    <property type="entry name" value="HATPase_dom"/>
</dbReference>
<dbReference type="InterPro" id="IPR004358">
    <property type="entry name" value="Sig_transdc_His_kin-like_C"/>
</dbReference>
<gene>
    <name evidence="14" type="ORF">DSCW_30410</name>
</gene>
<dbReference type="Pfam" id="PF00072">
    <property type="entry name" value="Response_reg"/>
    <property type="match status" value="1"/>
</dbReference>
<dbReference type="SUPFAM" id="SSF47384">
    <property type="entry name" value="Homodimeric domain of signal transducing histidine kinase"/>
    <property type="match status" value="1"/>
</dbReference>
<dbReference type="Pfam" id="PF00512">
    <property type="entry name" value="HisKA"/>
    <property type="match status" value="1"/>
</dbReference>
<evidence type="ECO:0000256" key="9">
    <source>
        <dbReference type="PROSITE-ProRule" id="PRU00169"/>
    </source>
</evidence>
<reference evidence="14 15" key="1">
    <citation type="submission" date="2019-11" db="EMBL/GenBank/DDBJ databases">
        <title>Comparative genomics of hydrocarbon-degrading Desulfosarcina strains.</title>
        <authorList>
            <person name="Watanabe M."/>
            <person name="Kojima H."/>
            <person name="Fukui M."/>
        </authorList>
    </citation>
    <scope>NUCLEOTIDE SEQUENCE [LARGE SCALE GENOMIC DNA]</scope>
    <source>
        <strain evidence="14 15">PP31</strain>
    </source>
</reference>
<dbReference type="SUPFAM" id="SSF52172">
    <property type="entry name" value="CheY-like"/>
    <property type="match status" value="1"/>
</dbReference>
<dbReference type="Gene3D" id="3.30.450.20">
    <property type="entry name" value="PAS domain"/>
    <property type="match status" value="1"/>
</dbReference>
<dbReference type="InterPro" id="IPR011006">
    <property type="entry name" value="CheY-like_superfamily"/>
</dbReference>
<dbReference type="GO" id="GO:0006355">
    <property type="term" value="P:regulation of DNA-templated transcription"/>
    <property type="evidence" value="ECO:0007669"/>
    <property type="project" value="InterPro"/>
</dbReference>
<feature type="domain" description="PAS" evidence="12">
    <location>
        <begin position="33"/>
        <end position="103"/>
    </location>
</feature>
<dbReference type="GO" id="GO:0000155">
    <property type="term" value="F:phosphorelay sensor kinase activity"/>
    <property type="evidence" value="ECO:0007669"/>
    <property type="project" value="InterPro"/>
</dbReference>
<dbReference type="InterPro" id="IPR035965">
    <property type="entry name" value="PAS-like_dom_sf"/>
</dbReference>
<feature type="domain" description="Histidine kinase" evidence="10">
    <location>
        <begin position="178"/>
        <end position="401"/>
    </location>
</feature>
<dbReference type="NCBIfam" id="TIGR00229">
    <property type="entry name" value="sensory_box"/>
    <property type="match status" value="1"/>
</dbReference>
<dbReference type="InterPro" id="IPR013767">
    <property type="entry name" value="PAS_fold"/>
</dbReference>
<evidence type="ECO:0000259" key="10">
    <source>
        <dbReference type="PROSITE" id="PS50109"/>
    </source>
</evidence>
<evidence type="ECO:0000256" key="4">
    <source>
        <dbReference type="ARBA" id="ARBA00022679"/>
    </source>
</evidence>
<dbReference type="RefSeq" id="WP_155304527.1">
    <property type="nucleotide sequence ID" value="NZ_AP021875.1"/>
</dbReference>
<comment type="catalytic activity">
    <reaction evidence="1">
        <text>ATP + protein L-histidine = ADP + protein N-phospho-L-histidine.</text>
        <dbReference type="EC" id="2.7.13.3"/>
    </reaction>
</comment>
<feature type="modified residue" description="4-aspartylphosphate" evidence="9">
    <location>
        <position position="473"/>
    </location>
</feature>
<dbReference type="SMART" id="SM00086">
    <property type="entry name" value="PAC"/>
    <property type="match status" value="1"/>
</dbReference>
<evidence type="ECO:0000256" key="8">
    <source>
        <dbReference type="ARBA" id="ARBA00023012"/>
    </source>
</evidence>
<evidence type="ECO:0000256" key="1">
    <source>
        <dbReference type="ARBA" id="ARBA00000085"/>
    </source>
</evidence>
<evidence type="ECO:0000259" key="11">
    <source>
        <dbReference type="PROSITE" id="PS50110"/>
    </source>
</evidence>
<dbReference type="Gene3D" id="1.10.287.130">
    <property type="match status" value="1"/>
</dbReference>
<feature type="domain" description="PAC" evidence="13">
    <location>
        <begin position="107"/>
        <end position="158"/>
    </location>
</feature>
<dbReference type="SUPFAM" id="SSF55785">
    <property type="entry name" value="PYP-like sensor domain (PAS domain)"/>
    <property type="match status" value="1"/>
</dbReference>
<dbReference type="SMART" id="SM00448">
    <property type="entry name" value="REC"/>
    <property type="match status" value="1"/>
</dbReference>
<keyword evidence="3 9" id="KW-0597">Phosphoprotein</keyword>
<keyword evidence="6" id="KW-0418">Kinase</keyword>
<dbReference type="AlphaFoldDB" id="A0A5K7ZAY8"/>
<dbReference type="Gene3D" id="3.40.50.2300">
    <property type="match status" value="1"/>
</dbReference>
<keyword evidence="8" id="KW-0902">Two-component regulatory system</keyword>
<dbReference type="KEGG" id="dwd:DSCW_30410"/>
<dbReference type="SMART" id="SM00387">
    <property type="entry name" value="HATPase_c"/>
    <property type="match status" value="1"/>
</dbReference>
<evidence type="ECO:0000313" key="15">
    <source>
        <dbReference type="Proteomes" id="UP000427769"/>
    </source>
</evidence>
<evidence type="ECO:0000256" key="6">
    <source>
        <dbReference type="ARBA" id="ARBA00022777"/>
    </source>
</evidence>
<dbReference type="InterPro" id="IPR036097">
    <property type="entry name" value="HisK_dim/P_sf"/>
</dbReference>
<sequence>MFSATLYPEHGYIEGSVIEITDRKQAEIALKKSEAFQRKMVANIGDVIVIIDRDGINRYKSPNIEKMFGWKPEDLVGASVWDNVHPEDLAASREFFESLIREPESVGTIETRYKCKDGTHKWIEFTGSNLLDDPDIRGVLGNYHDIMERKQTEKEREKLQDQLTQAQKMESVGRLAGGVAHDYNNMLSVILGYTEMALEKVPYSDPLRTDLQEIYKAAKRSSEITQQLLAFARKQAIEPKALDINAVIEKMLNMLRRLIGEDIDVIWHPGRRLSPVKIDPSQFEQILANLCVNARDAIGGVGKIIIETQMESIDEANRSDFAGDGSTEFVKLSVSDDGCGMDKETLKNIFEPFFTTKGVAQGTGLGLATVYGIVRQNNGVIEVDSEPGGGSTFNVYLPQHIGDVDAMSPDVVPEIPLGEGEVVLLVEDEPAVSEMCQTIFEKLGYRVLSADAPEKALHIADEHQGEIDLLVTDVVMPGMNGHELTQQIKSLYPDIKALYMSGYTADVIANRGVLEKEVQFIQKPFSVKDLAIKVKKTLKNS</sequence>
<dbReference type="PROSITE" id="PS50113">
    <property type="entry name" value="PAC"/>
    <property type="match status" value="1"/>
</dbReference>
<keyword evidence="15" id="KW-1185">Reference proteome</keyword>
<dbReference type="SUPFAM" id="SSF55874">
    <property type="entry name" value="ATPase domain of HSP90 chaperone/DNA topoisomerase II/histidine kinase"/>
    <property type="match status" value="1"/>
</dbReference>
<dbReference type="PROSITE" id="PS50109">
    <property type="entry name" value="HIS_KIN"/>
    <property type="match status" value="1"/>
</dbReference>
<dbReference type="Gene3D" id="3.30.565.10">
    <property type="entry name" value="Histidine kinase-like ATPase, C-terminal domain"/>
    <property type="match status" value="1"/>
</dbReference>
<dbReference type="InterPro" id="IPR036890">
    <property type="entry name" value="HATPase_C_sf"/>
</dbReference>
<evidence type="ECO:0000256" key="5">
    <source>
        <dbReference type="ARBA" id="ARBA00022741"/>
    </source>
</evidence>
<evidence type="ECO:0000256" key="2">
    <source>
        <dbReference type="ARBA" id="ARBA00012438"/>
    </source>
</evidence>
<dbReference type="InterPro" id="IPR001610">
    <property type="entry name" value="PAC"/>
</dbReference>
<dbReference type="PROSITE" id="PS50112">
    <property type="entry name" value="PAS"/>
    <property type="match status" value="1"/>
</dbReference>
<dbReference type="CDD" id="cd00130">
    <property type="entry name" value="PAS"/>
    <property type="match status" value="1"/>
</dbReference>
<protein>
    <recommendedName>
        <fullName evidence="2">histidine kinase</fullName>
        <ecNumber evidence="2">2.7.13.3</ecNumber>
    </recommendedName>
</protein>
<dbReference type="PANTHER" id="PTHR43065">
    <property type="entry name" value="SENSOR HISTIDINE KINASE"/>
    <property type="match status" value="1"/>
</dbReference>
<dbReference type="Pfam" id="PF00989">
    <property type="entry name" value="PAS"/>
    <property type="match status" value="1"/>
</dbReference>
<dbReference type="Pfam" id="PF02518">
    <property type="entry name" value="HATPase_c"/>
    <property type="match status" value="1"/>
</dbReference>
<accession>A0A5K7ZAY8</accession>
<evidence type="ECO:0000313" key="14">
    <source>
        <dbReference type="EMBL" id="BBO75624.1"/>
    </source>
</evidence>
<dbReference type="GO" id="GO:0005524">
    <property type="term" value="F:ATP binding"/>
    <property type="evidence" value="ECO:0007669"/>
    <property type="project" value="UniProtKB-KW"/>
</dbReference>
<evidence type="ECO:0000259" key="12">
    <source>
        <dbReference type="PROSITE" id="PS50112"/>
    </source>
</evidence>
<dbReference type="Proteomes" id="UP000427769">
    <property type="component" value="Chromosome"/>
</dbReference>
<dbReference type="EC" id="2.7.13.3" evidence="2"/>
<dbReference type="CDD" id="cd00082">
    <property type="entry name" value="HisKA"/>
    <property type="match status" value="1"/>
</dbReference>
<dbReference type="SMART" id="SM00091">
    <property type="entry name" value="PAS"/>
    <property type="match status" value="1"/>
</dbReference>
<dbReference type="PROSITE" id="PS50110">
    <property type="entry name" value="RESPONSE_REGULATORY"/>
    <property type="match status" value="1"/>
</dbReference>
<proteinExistence type="predicted"/>
<evidence type="ECO:0000256" key="3">
    <source>
        <dbReference type="ARBA" id="ARBA00022553"/>
    </source>
</evidence>
<keyword evidence="5" id="KW-0547">Nucleotide-binding</keyword>